<dbReference type="InterPro" id="IPR008974">
    <property type="entry name" value="TRAF-like"/>
</dbReference>
<comment type="caution">
    <text evidence="2">The sequence shown here is derived from an EMBL/GenBank/DDBJ whole genome shotgun (WGS) entry which is preliminary data.</text>
</comment>
<dbReference type="Gene3D" id="2.60.210.10">
    <property type="entry name" value="Apoptosis, Tumor Necrosis Factor Receptor Associated Protein 2, Chain A"/>
    <property type="match status" value="1"/>
</dbReference>
<feature type="domain" description="MATH" evidence="1">
    <location>
        <begin position="9"/>
        <end position="92"/>
    </location>
</feature>
<dbReference type="AlphaFoldDB" id="A0AAV5WFV0"/>
<organism evidence="2 3">
    <name type="scientific">Pristionchus fissidentatus</name>
    <dbReference type="NCBI Taxonomy" id="1538716"/>
    <lineage>
        <taxon>Eukaryota</taxon>
        <taxon>Metazoa</taxon>
        <taxon>Ecdysozoa</taxon>
        <taxon>Nematoda</taxon>
        <taxon>Chromadorea</taxon>
        <taxon>Rhabditida</taxon>
        <taxon>Rhabditina</taxon>
        <taxon>Diplogasteromorpha</taxon>
        <taxon>Diplogasteroidea</taxon>
        <taxon>Neodiplogasteridae</taxon>
        <taxon>Pristionchus</taxon>
    </lineage>
</organism>
<dbReference type="Proteomes" id="UP001432322">
    <property type="component" value="Unassembled WGS sequence"/>
</dbReference>
<evidence type="ECO:0000259" key="1">
    <source>
        <dbReference type="Pfam" id="PF00917"/>
    </source>
</evidence>
<evidence type="ECO:0000313" key="3">
    <source>
        <dbReference type="Proteomes" id="UP001432322"/>
    </source>
</evidence>
<name>A0AAV5WFV0_9BILA</name>
<gene>
    <name evidence="2" type="ORF">PFISCL1PPCAC_20652</name>
</gene>
<sequence>TKVLRWEFEGISKMGMDDKLFSPITTIHGLLWHMVVRKDEMPTAEGTYAPFFGCFLVCCEGSDEEAWTVEHESTIVLVNRRNTELNLKQDFSTPFGRRAPASDHSGSLAPRSCWMRRRVSSRTTRSSLRRMSLSSQSRGFARGASSIFRLLLHKATSC</sequence>
<protein>
    <recommendedName>
        <fullName evidence="1">MATH domain-containing protein</fullName>
    </recommendedName>
</protein>
<reference evidence="2" key="1">
    <citation type="submission" date="2023-10" db="EMBL/GenBank/DDBJ databases">
        <title>Genome assembly of Pristionchus species.</title>
        <authorList>
            <person name="Yoshida K."/>
            <person name="Sommer R.J."/>
        </authorList>
    </citation>
    <scope>NUCLEOTIDE SEQUENCE</scope>
    <source>
        <strain evidence="2">RS5133</strain>
    </source>
</reference>
<dbReference type="SUPFAM" id="SSF49599">
    <property type="entry name" value="TRAF domain-like"/>
    <property type="match status" value="1"/>
</dbReference>
<accession>A0AAV5WFV0</accession>
<proteinExistence type="predicted"/>
<feature type="non-terminal residue" evidence="2">
    <location>
        <position position="1"/>
    </location>
</feature>
<dbReference type="EMBL" id="BTSY01000005">
    <property type="protein sequence ID" value="GMT29355.1"/>
    <property type="molecule type" value="Genomic_DNA"/>
</dbReference>
<keyword evidence="3" id="KW-1185">Reference proteome</keyword>
<dbReference type="Pfam" id="PF00917">
    <property type="entry name" value="MATH"/>
    <property type="match status" value="1"/>
</dbReference>
<dbReference type="CDD" id="cd00121">
    <property type="entry name" value="MATH"/>
    <property type="match status" value="1"/>
</dbReference>
<dbReference type="InterPro" id="IPR002083">
    <property type="entry name" value="MATH/TRAF_dom"/>
</dbReference>
<evidence type="ECO:0000313" key="2">
    <source>
        <dbReference type="EMBL" id="GMT29355.1"/>
    </source>
</evidence>